<dbReference type="EMBL" id="CP036426">
    <property type="protein sequence ID" value="QDV35649.1"/>
    <property type="molecule type" value="Genomic_DNA"/>
</dbReference>
<dbReference type="AlphaFoldDB" id="A0A518H488"/>
<feature type="transmembrane region" description="Helical" evidence="1">
    <location>
        <begin position="39"/>
        <end position="57"/>
    </location>
</feature>
<feature type="transmembrane region" description="Helical" evidence="1">
    <location>
        <begin position="126"/>
        <end position="145"/>
    </location>
</feature>
<dbReference type="Proteomes" id="UP000317835">
    <property type="component" value="Chromosome"/>
</dbReference>
<keyword evidence="1" id="KW-0472">Membrane</keyword>
<dbReference type="RefSeq" id="WP_145271364.1">
    <property type="nucleotide sequence ID" value="NZ_CP036426.1"/>
</dbReference>
<dbReference type="KEGG" id="tpla:ElP_35530"/>
<dbReference type="OrthoDB" id="290915at2"/>
<feature type="transmembrane region" description="Helical" evidence="1">
    <location>
        <begin position="101"/>
        <end position="119"/>
    </location>
</feature>
<protein>
    <recommendedName>
        <fullName evidence="4">EamA-like transporter family protein</fullName>
    </recommendedName>
</protein>
<keyword evidence="1" id="KW-0812">Transmembrane</keyword>
<gene>
    <name evidence="2" type="ORF">ElP_35530</name>
</gene>
<keyword evidence="1" id="KW-1133">Transmembrane helix</keyword>
<proteinExistence type="predicted"/>
<feature type="transmembrane region" description="Helical" evidence="1">
    <location>
        <begin position="69"/>
        <end position="89"/>
    </location>
</feature>
<evidence type="ECO:0000313" key="2">
    <source>
        <dbReference type="EMBL" id="QDV35649.1"/>
    </source>
</evidence>
<evidence type="ECO:0008006" key="4">
    <source>
        <dbReference type="Google" id="ProtNLM"/>
    </source>
</evidence>
<keyword evidence="3" id="KW-1185">Reference proteome</keyword>
<evidence type="ECO:0000256" key="1">
    <source>
        <dbReference type="SAM" id="Phobius"/>
    </source>
</evidence>
<sequence length="148" mass="15162">MKNQLLSLLIGGLLPALLFGVSGAMQKTCVRAGIGTGPFLAITGLVVLAVGGLITVVERDLTLGRAGASYTALFGACWAAGVGCIAVALRRYGGQISQLVPLYNMNTLVAVLIGLVVLSEWRDVHWGRLLAASGLIITGGILAATSSK</sequence>
<reference evidence="2 3" key="1">
    <citation type="submission" date="2019-02" db="EMBL/GenBank/DDBJ databases">
        <title>Deep-cultivation of Planctomycetes and their phenomic and genomic characterization uncovers novel biology.</title>
        <authorList>
            <person name="Wiegand S."/>
            <person name="Jogler M."/>
            <person name="Boedeker C."/>
            <person name="Pinto D."/>
            <person name="Vollmers J."/>
            <person name="Rivas-Marin E."/>
            <person name="Kohn T."/>
            <person name="Peeters S.H."/>
            <person name="Heuer A."/>
            <person name="Rast P."/>
            <person name="Oberbeckmann S."/>
            <person name="Bunk B."/>
            <person name="Jeske O."/>
            <person name="Meyerdierks A."/>
            <person name="Storesund J.E."/>
            <person name="Kallscheuer N."/>
            <person name="Luecker S."/>
            <person name="Lage O.M."/>
            <person name="Pohl T."/>
            <person name="Merkel B.J."/>
            <person name="Hornburger P."/>
            <person name="Mueller R.-W."/>
            <person name="Bruemmer F."/>
            <person name="Labrenz M."/>
            <person name="Spormann A.M."/>
            <person name="Op den Camp H."/>
            <person name="Overmann J."/>
            <person name="Amann R."/>
            <person name="Jetten M.S.M."/>
            <person name="Mascher T."/>
            <person name="Medema M.H."/>
            <person name="Devos D.P."/>
            <person name="Kaster A.-K."/>
            <person name="Ovreas L."/>
            <person name="Rohde M."/>
            <person name="Galperin M.Y."/>
            <person name="Jogler C."/>
        </authorList>
    </citation>
    <scope>NUCLEOTIDE SEQUENCE [LARGE SCALE GENOMIC DNA]</scope>
    <source>
        <strain evidence="2 3">ElP</strain>
    </source>
</reference>
<accession>A0A518H488</accession>
<evidence type="ECO:0000313" key="3">
    <source>
        <dbReference type="Proteomes" id="UP000317835"/>
    </source>
</evidence>
<organism evidence="2 3">
    <name type="scientific">Tautonia plasticadhaerens</name>
    <dbReference type="NCBI Taxonomy" id="2527974"/>
    <lineage>
        <taxon>Bacteria</taxon>
        <taxon>Pseudomonadati</taxon>
        <taxon>Planctomycetota</taxon>
        <taxon>Planctomycetia</taxon>
        <taxon>Isosphaerales</taxon>
        <taxon>Isosphaeraceae</taxon>
        <taxon>Tautonia</taxon>
    </lineage>
</organism>
<name>A0A518H488_9BACT</name>